<dbReference type="GO" id="GO:0003677">
    <property type="term" value="F:DNA binding"/>
    <property type="evidence" value="ECO:0007669"/>
    <property type="project" value="UniProtKB-KW"/>
</dbReference>
<dbReference type="CDD" id="cd00093">
    <property type="entry name" value="HTH_XRE"/>
    <property type="match status" value="1"/>
</dbReference>
<protein>
    <submittedName>
        <fullName evidence="3">Helix-turn-helix XRE-family like protein</fullName>
    </submittedName>
</protein>
<dbReference type="SUPFAM" id="SSF47413">
    <property type="entry name" value="lambda repressor-like DNA-binding domains"/>
    <property type="match status" value="1"/>
</dbReference>
<evidence type="ECO:0000256" key="1">
    <source>
        <dbReference type="ARBA" id="ARBA00023125"/>
    </source>
</evidence>
<dbReference type="PANTHER" id="PTHR46558">
    <property type="entry name" value="TRACRIPTIONAL REGULATORY PROTEIN-RELATED-RELATED"/>
    <property type="match status" value="1"/>
</dbReference>
<proteinExistence type="predicted"/>
<dbReference type="PANTHER" id="PTHR46558:SF13">
    <property type="entry name" value="HTH-TYPE TRANSCRIPTIONAL REGULATOR IMMR"/>
    <property type="match status" value="1"/>
</dbReference>
<accession>A0A8S5MFN3</accession>
<dbReference type="SMART" id="SM00530">
    <property type="entry name" value="HTH_XRE"/>
    <property type="match status" value="1"/>
</dbReference>
<sequence length="63" mass="7215">MTQISLKAARVNVNLTQKEVAEKLGVHQQTIAKYEKDSTKIPMNLLYQLSDLYKVKLNHIFLG</sequence>
<dbReference type="InterPro" id="IPR010982">
    <property type="entry name" value="Lambda_DNA-bd_dom_sf"/>
</dbReference>
<keyword evidence="1" id="KW-0238">DNA-binding</keyword>
<evidence type="ECO:0000313" key="3">
    <source>
        <dbReference type="EMBL" id="DAD80723.1"/>
    </source>
</evidence>
<evidence type="ECO:0000259" key="2">
    <source>
        <dbReference type="PROSITE" id="PS50943"/>
    </source>
</evidence>
<dbReference type="PROSITE" id="PS50943">
    <property type="entry name" value="HTH_CROC1"/>
    <property type="match status" value="1"/>
</dbReference>
<dbReference type="Pfam" id="PF01381">
    <property type="entry name" value="HTH_3"/>
    <property type="match status" value="1"/>
</dbReference>
<organism evidence="3">
    <name type="scientific">Siphoviridae sp. ctet217</name>
    <dbReference type="NCBI Taxonomy" id="2826409"/>
    <lineage>
        <taxon>Viruses</taxon>
        <taxon>Duplodnaviria</taxon>
        <taxon>Heunggongvirae</taxon>
        <taxon>Uroviricota</taxon>
        <taxon>Caudoviricetes</taxon>
    </lineage>
</organism>
<name>A0A8S5MFN3_9CAUD</name>
<dbReference type="InterPro" id="IPR001387">
    <property type="entry name" value="Cro/C1-type_HTH"/>
</dbReference>
<feature type="domain" description="HTH cro/C1-type" evidence="2">
    <location>
        <begin position="6"/>
        <end position="60"/>
    </location>
</feature>
<dbReference type="Gene3D" id="1.10.260.40">
    <property type="entry name" value="lambda repressor-like DNA-binding domains"/>
    <property type="match status" value="1"/>
</dbReference>
<reference evidence="3" key="1">
    <citation type="journal article" date="2021" name="Proc. Natl. Acad. Sci. U.S.A.">
        <title>A Catalog of Tens of Thousands of Viruses from Human Metagenomes Reveals Hidden Associations with Chronic Diseases.</title>
        <authorList>
            <person name="Tisza M.J."/>
            <person name="Buck C.B."/>
        </authorList>
    </citation>
    <scope>NUCLEOTIDE SEQUENCE</scope>
    <source>
        <strain evidence="3">Ctet217</strain>
    </source>
</reference>
<dbReference type="EMBL" id="BK014887">
    <property type="protein sequence ID" value="DAD80723.1"/>
    <property type="molecule type" value="Genomic_DNA"/>
</dbReference>